<dbReference type="Gene3D" id="1.10.287.70">
    <property type="match status" value="2"/>
</dbReference>
<keyword evidence="4 20" id="KW-0894">Sodium channel</keyword>
<keyword evidence="12 20" id="KW-0406">Ion transport</keyword>
<evidence type="ECO:0000256" key="18">
    <source>
        <dbReference type="ARBA" id="ARBA00025291"/>
    </source>
</evidence>
<dbReference type="FunFam" id="1.20.120.350:FF:000004">
    <property type="entry name" value="Sodium channel protein"/>
    <property type="match status" value="1"/>
</dbReference>
<proteinExistence type="inferred from homology"/>
<comment type="function">
    <text evidence="18">Tetrodotoxin-resistant channel that mediates the voltage-dependent sodium ion permeability of excitable membranes. Assuming opened or closed conformations in response to the voltage difference across the membrane, the protein forms a sodium-selective channel through which sodium ions may pass in accordance with their electrochemical gradient. Plays a role in neuropathic pain mechanisms.</text>
</comment>
<comment type="function">
    <text evidence="20">Mediates the voltage-dependent sodium ion permeability of excitable membranes. Assuming opened or closed conformations in response to the voltage difference across the membrane, the protein forms a sodium-selective channel through which Na(+) ions may pass in accordance with their electrochemical gradient.</text>
</comment>
<dbReference type="CDD" id="cd13433">
    <property type="entry name" value="Na_channel_gate"/>
    <property type="match status" value="1"/>
</dbReference>
<keyword evidence="25" id="KW-1185">Reference proteome</keyword>
<evidence type="ECO:0000256" key="11">
    <source>
        <dbReference type="ARBA" id="ARBA00023053"/>
    </source>
</evidence>
<organism evidence="24 25">
    <name type="scientific">Oenanthe oenanthe</name>
    <name type="common">Northern wheatear</name>
    <dbReference type="NCBI Taxonomy" id="279966"/>
    <lineage>
        <taxon>Eukaryota</taxon>
        <taxon>Metazoa</taxon>
        <taxon>Chordata</taxon>
        <taxon>Craniata</taxon>
        <taxon>Vertebrata</taxon>
        <taxon>Euteleostomi</taxon>
        <taxon>Archelosauria</taxon>
        <taxon>Archosauria</taxon>
        <taxon>Dinosauria</taxon>
        <taxon>Saurischia</taxon>
        <taxon>Theropoda</taxon>
        <taxon>Coelurosauria</taxon>
        <taxon>Aves</taxon>
        <taxon>Neognathae</taxon>
        <taxon>Neoaves</taxon>
        <taxon>Telluraves</taxon>
        <taxon>Australaves</taxon>
        <taxon>Passeriformes</taxon>
        <taxon>Muscicapidae</taxon>
        <taxon>Oenanthe</taxon>
    </lineage>
</organism>
<evidence type="ECO:0000256" key="1">
    <source>
        <dbReference type="ARBA" id="ARBA00004651"/>
    </source>
</evidence>
<evidence type="ECO:0000256" key="20">
    <source>
        <dbReference type="RuleBase" id="RU361132"/>
    </source>
</evidence>
<dbReference type="GO" id="GO:0019228">
    <property type="term" value="P:neuronal action potential"/>
    <property type="evidence" value="ECO:0007669"/>
    <property type="project" value="TreeGrafter"/>
</dbReference>
<dbReference type="PANTHER" id="PTHR10037">
    <property type="entry name" value="VOLTAGE-GATED CATION CHANNEL CALCIUM AND SODIUM"/>
    <property type="match status" value="1"/>
</dbReference>
<evidence type="ECO:0000256" key="2">
    <source>
        <dbReference type="ARBA" id="ARBA00006764"/>
    </source>
</evidence>
<feature type="non-terminal residue" evidence="24">
    <location>
        <position position="583"/>
    </location>
</feature>
<feature type="transmembrane region" description="Helical" evidence="20">
    <location>
        <begin position="157"/>
        <end position="177"/>
    </location>
</feature>
<evidence type="ECO:0000313" key="24">
    <source>
        <dbReference type="EMBL" id="NXM81603.1"/>
    </source>
</evidence>
<evidence type="ECO:0000256" key="15">
    <source>
        <dbReference type="ARBA" id="ARBA00023180"/>
    </source>
</evidence>
<dbReference type="SMART" id="SM00015">
    <property type="entry name" value="IQ"/>
    <property type="match status" value="1"/>
</dbReference>
<keyword evidence="15" id="KW-0325">Glycoprotein</keyword>
<dbReference type="InterPro" id="IPR000048">
    <property type="entry name" value="IQ_motif_EF-hand-BS"/>
</dbReference>
<dbReference type="GO" id="GO:0086010">
    <property type="term" value="P:membrane depolarization during action potential"/>
    <property type="evidence" value="ECO:0007669"/>
    <property type="project" value="TreeGrafter"/>
</dbReference>
<dbReference type="FunFam" id="1.10.238.10:FF:000002">
    <property type="entry name" value="Sodium channel protein"/>
    <property type="match status" value="1"/>
</dbReference>
<keyword evidence="9 20" id="KW-0851">Voltage-gated channel</keyword>
<keyword evidence="17 20" id="KW-0407">Ion channel</keyword>
<evidence type="ECO:0000256" key="5">
    <source>
        <dbReference type="ARBA" id="ARBA00022475"/>
    </source>
</evidence>
<evidence type="ECO:0000259" key="23">
    <source>
        <dbReference type="Pfam" id="PF24609"/>
    </source>
</evidence>
<evidence type="ECO:0000256" key="16">
    <source>
        <dbReference type="ARBA" id="ARBA00023201"/>
    </source>
</evidence>
<keyword evidence="3 20" id="KW-0813">Transport</keyword>
<accession>A0A7L1DWT2</accession>
<feature type="transmembrane region" description="Helical" evidence="20">
    <location>
        <begin position="317"/>
        <end position="340"/>
    </location>
</feature>
<protein>
    <recommendedName>
        <fullName evidence="20">Sodium channel protein</fullName>
    </recommendedName>
</protein>
<evidence type="ECO:0000256" key="7">
    <source>
        <dbReference type="ARBA" id="ARBA00022737"/>
    </source>
</evidence>
<dbReference type="Gene3D" id="1.20.5.1190">
    <property type="entry name" value="iswi atpase"/>
    <property type="match status" value="1"/>
</dbReference>
<gene>
    <name evidence="24" type="primary">Scn5a_2</name>
    <name evidence="24" type="ORF">OENOEN_R07430</name>
</gene>
<dbReference type="PROSITE" id="PS50096">
    <property type="entry name" value="IQ"/>
    <property type="match status" value="1"/>
</dbReference>
<dbReference type="Gene3D" id="1.10.238.10">
    <property type="entry name" value="EF-hand"/>
    <property type="match status" value="1"/>
</dbReference>
<dbReference type="PRINTS" id="PR00170">
    <property type="entry name" value="NACHANNEL"/>
</dbReference>
<dbReference type="Proteomes" id="UP000565754">
    <property type="component" value="Unassembled WGS sequence"/>
</dbReference>
<dbReference type="InterPro" id="IPR005821">
    <property type="entry name" value="Ion_trans_dom"/>
</dbReference>
<dbReference type="Gene3D" id="1.20.120.350">
    <property type="entry name" value="Voltage-gated potassium channels. Chain C"/>
    <property type="match status" value="1"/>
</dbReference>
<evidence type="ECO:0000256" key="13">
    <source>
        <dbReference type="ARBA" id="ARBA00023136"/>
    </source>
</evidence>
<feature type="domain" description="SCN5A-like C-terminal IQ motif" evidence="23">
    <location>
        <begin position="462"/>
        <end position="493"/>
    </location>
</feature>
<reference evidence="24 25" key="1">
    <citation type="submission" date="2019-09" db="EMBL/GenBank/DDBJ databases">
        <title>Bird 10,000 Genomes (B10K) Project - Family phase.</title>
        <authorList>
            <person name="Zhang G."/>
        </authorList>
    </citation>
    <scope>NUCLEOTIDE SEQUENCE [LARGE SCALE GENOMIC DNA]</scope>
    <source>
        <strain evidence="24">B10K-DU-001-74</strain>
        <tissue evidence="24">Muscle</tissue>
    </source>
</reference>
<dbReference type="InterPro" id="IPR044564">
    <property type="entry name" value="Na_chnl_inactivation_gate"/>
</dbReference>
<keyword evidence="7" id="KW-0677">Repeat</keyword>
<evidence type="ECO:0000256" key="10">
    <source>
        <dbReference type="ARBA" id="ARBA00022989"/>
    </source>
</evidence>
<dbReference type="InterPro" id="IPR058542">
    <property type="entry name" value="IQ_SCN5A_C"/>
</dbReference>
<keyword evidence="11 20" id="KW-0915">Sodium</keyword>
<feature type="domain" description="Ion transport" evidence="22">
    <location>
        <begin position="11"/>
        <end position="47"/>
    </location>
</feature>
<keyword evidence="13 20" id="KW-0472">Membrane</keyword>
<sequence>QCEEQPEWECNLYMYLYFVIFIIFGSFFTLNLFIGVIIDNFNQQKKKISGQDIFMTEEQKKYYNAMKKLGSKKPQKPIPRPLNKYQGFIFDVVSKQAFDVSIMILICLNMVTMMVETDDQSQEKVNILYKINMLFVAIFTGECIFKMLALRHYYFTNGWNIFDFVVVILSIVGTVLSDIIQKYFFSPTLFRVIRLARIGRILRLIRGAKGIRTLLFALMMSLPALFNIGLLLFLVMFIYAIFGMANFAYVKMEGGIDDMFNFQTFANSMLCLFQITTSAGWDGLLNPILNTGPPYCDPNLPNANGSKGDCGSPAVGILFFVTYIIISFLIVVNMYIAIILENFSVATEESTEPLSEDDFDMFYEIWEKFDPEATQFIEYSALSDFADALSEPLRIAKPNKIKLIAMDLPMVSGDRIHCLDILFAFTKRVLGESGEMDALKIQMEEKFMAANPSKISYEPITTTLRRKQEEVSAIVIQRAYRRHLFRRSMKQASYLYRHRTLESSILEDDAPEKEGLIAFMMNENYGRPIDKSETLSSTSFPPSYDSVTRGTSENLQLKITDVSKSDEAIDCLLSPDKDKESIV</sequence>
<evidence type="ECO:0000256" key="4">
    <source>
        <dbReference type="ARBA" id="ARBA00022461"/>
    </source>
</evidence>
<dbReference type="InterPro" id="IPR043203">
    <property type="entry name" value="VGCC_Ca_Na"/>
</dbReference>
<feature type="region of interest" description="Disordered" evidence="21">
    <location>
        <begin position="530"/>
        <end position="549"/>
    </location>
</feature>
<dbReference type="Pfam" id="PF24609">
    <property type="entry name" value="IQ_SCN5A_C"/>
    <property type="match status" value="1"/>
</dbReference>
<evidence type="ECO:0000313" key="25">
    <source>
        <dbReference type="Proteomes" id="UP000565754"/>
    </source>
</evidence>
<dbReference type="Pfam" id="PF00520">
    <property type="entry name" value="Ion_trans"/>
    <property type="match status" value="2"/>
</dbReference>
<feature type="compositionally biased region" description="Polar residues" evidence="21">
    <location>
        <begin position="534"/>
        <end position="549"/>
    </location>
</feature>
<comment type="similarity">
    <text evidence="2">Belongs to the sodium channel (TC 1.A.1.10) family. Nav1.8/SCN10A subfamily.</text>
</comment>
<evidence type="ECO:0000256" key="12">
    <source>
        <dbReference type="ARBA" id="ARBA00023065"/>
    </source>
</evidence>
<dbReference type="SUPFAM" id="SSF81324">
    <property type="entry name" value="Voltage-gated potassium channels"/>
    <property type="match status" value="1"/>
</dbReference>
<evidence type="ECO:0000256" key="9">
    <source>
        <dbReference type="ARBA" id="ARBA00022882"/>
    </source>
</evidence>
<comment type="subcellular location">
    <subcellularLocation>
        <location evidence="1 20">Cell membrane</location>
        <topology evidence="1 20">Multi-pass membrane protein</topology>
    </subcellularLocation>
</comment>
<feature type="domain" description="Ion transport" evidence="22">
    <location>
        <begin position="96"/>
        <end position="350"/>
    </location>
</feature>
<evidence type="ECO:0000256" key="3">
    <source>
        <dbReference type="ARBA" id="ARBA00022448"/>
    </source>
</evidence>
<comment type="caution">
    <text evidence="24">The sequence shown here is derived from an EMBL/GenBank/DDBJ whole genome shotgun (WGS) entry which is preliminary data.</text>
</comment>
<keyword evidence="6 20" id="KW-0812">Transmembrane</keyword>
<dbReference type="GO" id="GO:0001518">
    <property type="term" value="C:voltage-gated sodium channel complex"/>
    <property type="evidence" value="ECO:0007669"/>
    <property type="project" value="UniProtKB-UniRule"/>
</dbReference>
<feature type="transmembrane region" description="Helical" evidence="20">
    <location>
        <begin position="15"/>
        <end position="38"/>
    </location>
</feature>
<evidence type="ECO:0000259" key="22">
    <source>
        <dbReference type="Pfam" id="PF00520"/>
    </source>
</evidence>
<name>A0A7L1DWT2_OENON</name>
<dbReference type="GO" id="GO:0005248">
    <property type="term" value="F:voltage-gated sodium channel activity"/>
    <property type="evidence" value="ECO:0007669"/>
    <property type="project" value="InterPro"/>
</dbReference>
<evidence type="ECO:0000256" key="17">
    <source>
        <dbReference type="ARBA" id="ARBA00023303"/>
    </source>
</evidence>
<evidence type="ECO:0000256" key="14">
    <source>
        <dbReference type="ARBA" id="ARBA00023157"/>
    </source>
</evidence>
<evidence type="ECO:0000256" key="8">
    <source>
        <dbReference type="ARBA" id="ARBA00022843"/>
    </source>
</evidence>
<evidence type="ECO:0000256" key="21">
    <source>
        <dbReference type="SAM" id="MobiDB-lite"/>
    </source>
</evidence>
<dbReference type="FunFam" id="1.20.5.1190:FF:000001">
    <property type="entry name" value="Sodium channel protein"/>
    <property type="match status" value="1"/>
</dbReference>
<dbReference type="FunFam" id="1.10.287.70:FF:000001">
    <property type="entry name" value="Sodium channel protein"/>
    <property type="match status" value="1"/>
</dbReference>
<evidence type="ECO:0000256" key="19">
    <source>
        <dbReference type="ARBA" id="ARBA00047025"/>
    </source>
</evidence>
<comment type="caution">
    <text evidence="20">Lacks conserved residue(s) required for the propagation of feature annotation.</text>
</comment>
<dbReference type="AlphaFoldDB" id="A0A7L1DWT2"/>
<comment type="subunit">
    <text evidence="19">The channel consists of an ion conducting pore forming alpha-subunit regulated by one or more associated auxiliary subunits SCN1B, SCN2B and SCN3B; electrophysiological properties may vary depending on the type of the associated beta subunits. Found in a number of complexes with PRX, DYNLT1 and PDZD2. Interacts with proteins such as FSTL1, PRX, DYNLT1, PDZD2, S100A10 and many others. Interacts with NEDD4 and NEDD4L.</text>
</comment>
<feature type="transmembrane region" description="Helical" evidence="20">
    <location>
        <begin position="214"/>
        <end position="242"/>
    </location>
</feature>
<keyword evidence="8" id="KW-0832">Ubl conjugation</keyword>
<feature type="transmembrane region" description="Helical" evidence="20">
    <location>
        <begin position="127"/>
        <end position="145"/>
    </location>
</feature>
<keyword evidence="5" id="KW-1003">Cell membrane</keyword>
<dbReference type="EMBL" id="VXBF01002638">
    <property type="protein sequence ID" value="NXM81603.1"/>
    <property type="molecule type" value="Genomic_DNA"/>
</dbReference>
<dbReference type="PANTHER" id="PTHR10037:SF208">
    <property type="entry name" value="SODIUM CHANNEL PROTEIN TYPE 10 SUBUNIT ALPHA"/>
    <property type="match status" value="1"/>
</dbReference>
<feature type="non-terminal residue" evidence="24">
    <location>
        <position position="1"/>
    </location>
</feature>
<dbReference type="InterPro" id="IPR001696">
    <property type="entry name" value="Na_channel_asu"/>
</dbReference>
<feature type="transmembrane region" description="Helical" evidence="20">
    <location>
        <begin position="97"/>
        <end position="115"/>
    </location>
</feature>
<keyword evidence="14" id="KW-1015">Disulfide bond</keyword>
<evidence type="ECO:0000256" key="6">
    <source>
        <dbReference type="ARBA" id="ARBA00022692"/>
    </source>
</evidence>
<keyword evidence="16 20" id="KW-0739">Sodium transport</keyword>
<keyword evidence="10 20" id="KW-1133">Transmembrane helix</keyword>
<dbReference type="InterPro" id="IPR027359">
    <property type="entry name" value="Volt_channel_dom_sf"/>
</dbReference>